<organism evidence="1 2">
    <name type="scientific">Catenovulum agarivorans DS-2</name>
    <dbReference type="NCBI Taxonomy" id="1328313"/>
    <lineage>
        <taxon>Bacteria</taxon>
        <taxon>Pseudomonadati</taxon>
        <taxon>Pseudomonadota</taxon>
        <taxon>Gammaproteobacteria</taxon>
        <taxon>Alteromonadales</taxon>
        <taxon>Alteromonadaceae</taxon>
        <taxon>Catenovulum</taxon>
    </lineage>
</organism>
<dbReference type="Proteomes" id="UP000019276">
    <property type="component" value="Unassembled WGS sequence"/>
</dbReference>
<dbReference type="AlphaFoldDB" id="W7QSV5"/>
<evidence type="ECO:0000313" key="2">
    <source>
        <dbReference type="Proteomes" id="UP000019276"/>
    </source>
</evidence>
<keyword evidence="2" id="KW-1185">Reference proteome</keyword>
<dbReference type="NCBIfam" id="TIGR00661">
    <property type="entry name" value="MJ1255"/>
    <property type="match status" value="1"/>
</dbReference>
<evidence type="ECO:0008006" key="3">
    <source>
        <dbReference type="Google" id="ProtNLM"/>
    </source>
</evidence>
<sequence>MKIFYGVQGTGNGHISRARIMAKRFNELGIEVDYLFSGRDADKFFDMEPFGDYQVRKGMSFSSKDGELALFSTLKQVELKKFWKDVKSLDLSSYDVVLNDFEPISAWAAKRQGIASINISHQAAFMQDIPSKDAKWTDKQILKYFAPCRHNLGVHWYHFGADIIPPFIEAPEKLECQNNKIMVYLPFESLEQIKLLLADFCDYQFYCYHPDITADKDEDHISYRKLSRTGFKQDLCNSKGIIANAGFELSSEALCYGKRILLKPLSGQFEQASNAYTLELMGLASVMENLNFDSVENWLAQNDGGRVIFPSDPQPLIDWILAGDYDNTASLLKSLWAQVQFPEHVENKLSRKVA</sequence>
<dbReference type="OrthoDB" id="9793805at2"/>
<comment type="caution">
    <text evidence="1">The sequence shown here is derived from an EMBL/GenBank/DDBJ whole genome shotgun (WGS) entry which is preliminary data.</text>
</comment>
<evidence type="ECO:0000313" key="1">
    <source>
        <dbReference type="EMBL" id="EWH08480.1"/>
    </source>
</evidence>
<dbReference type="STRING" id="1328313.DS2_17110"/>
<dbReference type="Pfam" id="PF13528">
    <property type="entry name" value="Glyco_trans_1_3"/>
    <property type="match status" value="1"/>
</dbReference>
<dbReference type="EMBL" id="ARZY01000045">
    <property type="protein sequence ID" value="EWH08480.1"/>
    <property type="molecule type" value="Genomic_DNA"/>
</dbReference>
<dbReference type="eggNOG" id="COG1819">
    <property type="taxonomic scope" value="Bacteria"/>
</dbReference>
<protein>
    <recommendedName>
        <fullName evidence="3">Glycosyltransferase</fullName>
    </recommendedName>
</protein>
<dbReference type="SUPFAM" id="SSF53756">
    <property type="entry name" value="UDP-Glycosyltransferase/glycogen phosphorylase"/>
    <property type="match status" value="1"/>
</dbReference>
<gene>
    <name evidence="1" type="ORF">DS2_17110</name>
</gene>
<dbReference type="InterPro" id="IPR005262">
    <property type="entry name" value="MJ1255-like"/>
</dbReference>
<reference evidence="1 2" key="1">
    <citation type="journal article" date="2014" name="Genome Announc.">
        <title>Draft Genome Sequence of the Agar-Degrading Bacterium Catenovulum sp. Strain DS-2, Isolated from Intestines of Haliotis diversicolor.</title>
        <authorList>
            <person name="Shan D."/>
            <person name="Li X."/>
            <person name="Gu Z."/>
            <person name="Wei G."/>
            <person name="Gao Z."/>
            <person name="Shao Z."/>
        </authorList>
    </citation>
    <scope>NUCLEOTIDE SEQUENCE [LARGE SCALE GENOMIC DNA]</scope>
    <source>
        <strain evidence="1 2">DS-2</strain>
    </source>
</reference>
<name>W7QSV5_9ALTE</name>
<dbReference type="PATRIC" id="fig|1328313.3.peg.3496"/>
<proteinExistence type="predicted"/>
<dbReference type="RefSeq" id="WP_035016149.1">
    <property type="nucleotide sequence ID" value="NZ_ARZY01000045.1"/>
</dbReference>
<accession>W7QSV5</accession>